<evidence type="ECO:0000313" key="2">
    <source>
        <dbReference type="Proteomes" id="UP000642748"/>
    </source>
</evidence>
<keyword evidence="2" id="KW-1185">Reference proteome</keyword>
<dbReference type="AlphaFoldDB" id="A0A8J3R103"/>
<dbReference type="Proteomes" id="UP000642748">
    <property type="component" value="Unassembled WGS sequence"/>
</dbReference>
<name>A0A8J3R103_9ACTN</name>
<reference evidence="1" key="1">
    <citation type="submission" date="2021-01" db="EMBL/GenBank/DDBJ databases">
        <title>Whole genome shotgun sequence of Rugosimonospora africana NBRC 104875.</title>
        <authorList>
            <person name="Komaki H."/>
            <person name="Tamura T."/>
        </authorList>
    </citation>
    <scope>NUCLEOTIDE SEQUENCE</scope>
    <source>
        <strain evidence="1">NBRC 104875</strain>
    </source>
</reference>
<dbReference type="EMBL" id="BONZ01000064">
    <property type="protein sequence ID" value="GIH18231.1"/>
    <property type="molecule type" value="Genomic_DNA"/>
</dbReference>
<accession>A0A8J3R103</accession>
<comment type="caution">
    <text evidence="1">The sequence shown here is derived from an EMBL/GenBank/DDBJ whole genome shotgun (WGS) entry which is preliminary data.</text>
</comment>
<proteinExistence type="predicted"/>
<organism evidence="1 2">
    <name type="scientific">Rugosimonospora africana</name>
    <dbReference type="NCBI Taxonomy" id="556532"/>
    <lineage>
        <taxon>Bacteria</taxon>
        <taxon>Bacillati</taxon>
        <taxon>Actinomycetota</taxon>
        <taxon>Actinomycetes</taxon>
        <taxon>Micromonosporales</taxon>
        <taxon>Micromonosporaceae</taxon>
        <taxon>Rugosimonospora</taxon>
    </lineage>
</organism>
<gene>
    <name evidence="1" type="ORF">Raf01_64030</name>
</gene>
<evidence type="ECO:0000313" key="1">
    <source>
        <dbReference type="EMBL" id="GIH18231.1"/>
    </source>
</evidence>
<protein>
    <submittedName>
        <fullName evidence="1">Uncharacterized protein</fullName>
    </submittedName>
</protein>
<sequence>MWTEEVGVVTGQLTLRTELADDLSLTLKVQYKDADEWYVVRGGHATLHDADDLEPVHRLMLGVLDRPEG</sequence>